<name>G0R6F7_ICHMU</name>
<comment type="catalytic activity">
    <reaction evidence="13">
        <text>5,6-dihydrouridine(17) in tRNA + NADP(+) = uridine(17) in tRNA + NADPH + H(+)</text>
        <dbReference type="Rhea" id="RHEA:53368"/>
        <dbReference type="Rhea" id="RHEA-COMP:13541"/>
        <dbReference type="Rhea" id="RHEA-COMP:13542"/>
        <dbReference type="ChEBI" id="CHEBI:15378"/>
        <dbReference type="ChEBI" id="CHEBI:57783"/>
        <dbReference type="ChEBI" id="CHEBI:58349"/>
        <dbReference type="ChEBI" id="CHEBI:65315"/>
        <dbReference type="ChEBI" id="CHEBI:74443"/>
        <dbReference type="EC" id="1.3.1.88"/>
    </reaction>
    <physiologicalReaction direction="right-to-left" evidence="13">
        <dbReference type="Rhea" id="RHEA:53370"/>
    </physiologicalReaction>
</comment>
<keyword evidence="6" id="KW-0560">Oxidoreductase</keyword>
<gene>
    <name evidence="15" type="ORF">IMG5_204110</name>
</gene>
<dbReference type="OrthoDB" id="272303at2759"/>
<organism evidence="15 16">
    <name type="scientific">Ichthyophthirius multifiliis</name>
    <name type="common">White spot disease agent</name>
    <name type="synonym">Ich</name>
    <dbReference type="NCBI Taxonomy" id="5932"/>
    <lineage>
        <taxon>Eukaryota</taxon>
        <taxon>Sar</taxon>
        <taxon>Alveolata</taxon>
        <taxon>Ciliophora</taxon>
        <taxon>Intramacronucleata</taxon>
        <taxon>Oligohymenophorea</taxon>
        <taxon>Hymenostomatida</taxon>
        <taxon>Ophryoglenina</taxon>
        <taxon>Ichthyophthirius</taxon>
    </lineage>
</organism>
<dbReference type="InterPro" id="IPR035587">
    <property type="entry name" value="DUS-like_FMN-bd"/>
</dbReference>
<dbReference type="AlphaFoldDB" id="G0R6F7"/>
<proteinExistence type="inferred from homology"/>
<feature type="domain" description="DUS-like FMN-binding" evidence="14">
    <location>
        <begin position="25"/>
        <end position="312"/>
    </location>
</feature>
<comment type="catalytic activity">
    <reaction evidence="11">
        <text>5,6-dihydrouridine(16) in tRNA + NADP(+) = uridine(16) in tRNA + NADPH + H(+)</text>
        <dbReference type="Rhea" id="RHEA:53376"/>
        <dbReference type="Rhea" id="RHEA-COMP:13543"/>
        <dbReference type="Rhea" id="RHEA-COMP:13544"/>
        <dbReference type="ChEBI" id="CHEBI:15378"/>
        <dbReference type="ChEBI" id="CHEBI:57783"/>
        <dbReference type="ChEBI" id="CHEBI:58349"/>
        <dbReference type="ChEBI" id="CHEBI:65315"/>
        <dbReference type="ChEBI" id="CHEBI:74443"/>
        <dbReference type="EC" id="1.3.1.88"/>
    </reaction>
    <physiologicalReaction direction="right-to-left" evidence="11">
        <dbReference type="Rhea" id="RHEA:53378"/>
    </physiologicalReaction>
</comment>
<dbReference type="PROSITE" id="PS01136">
    <property type="entry name" value="UPF0034"/>
    <property type="match status" value="1"/>
</dbReference>
<keyword evidence="5" id="KW-0521">NADP</keyword>
<dbReference type="GO" id="GO:0016853">
    <property type="term" value="F:isomerase activity"/>
    <property type="evidence" value="ECO:0007669"/>
    <property type="project" value="UniProtKB-KW"/>
</dbReference>
<evidence type="ECO:0000256" key="3">
    <source>
        <dbReference type="ARBA" id="ARBA00022643"/>
    </source>
</evidence>
<evidence type="ECO:0000259" key="14">
    <source>
        <dbReference type="Pfam" id="PF01207"/>
    </source>
</evidence>
<dbReference type="OMA" id="QRPHHDI"/>
<keyword evidence="16" id="KW-1185">Reference proteome</keyword>
<dbReference type="GO" id="GO:0102263">
    <property type="term" value="F:tRNA-dihydrouridine17 synthase activity"/>
    <property type="evidence" value="ECO:0007669"/>
    <property type="project" value="RHEA"/>
</dbReference>
<dbReference type="PANTHER" id="PTHR11082:SF5">
    <property type="entry name" value="TRNA-DIHYDROURIDINE(16_17) SYNTHASE [NAD(P)(+)]-LIKE"/>
    <property type="match status" value="1"/>
</dbReference>
<keyword evidence="3" id="KW-0288">FMN</keyword>
<evidence type="ECO:0000256" key="11">
    <source>
        <dbReference type="ARBA" id="ARBA00047652"/>
    </source>
</evidence>
<evidence type="ECO:0000256" key="12">
    <source>
        <dbReference type="ARBA" id="ARBA00048934"/>
    </source>
</evidence>
<comment type="catalytic activity">
    <reaction evidence="12">
        <text>5,6-dihydrouridine(16) in tRNA + NAD(+) = uridine(16) in tRNA + NADH + H(+)</text>
        <dbReference type="Rhea" id="RHEA:53380"/>
        <dbReference type="Rhea" id="RHEA-COMP:13543"/>
        <dbReference type="Rhea" id="RHEA-COMP:13544"/>
        <dbReference type="ChEBI" id="CHEBI:15378"/>
        <dbReference type="ChEBI" id="CHEBI:57540"/>
        <dbReference type="ChEBI" id="CHEBI:57945"/>
        <dbReference type="ChEBI" id="CHEBI:65315"/>
        <dbReference type="ChEBI" id="CHEBI:74443"/>
        <dbReference type="EC" id="1.3.1.88"/>
    </reaction>
    <physiologicalReaction direction="right-to-left" evidence="12">
        <dbReference type="Rhea" id="RHEA:53382"/>
    </physiologicalReaction>
</comment>
<keyword evidence="7" id="KW-0520">NAD</keyword>
<dbReference type="STRING" id="857967.G0R6F7"/>
<dbReference type="GO" id="GO:0102262">
    <property type="term" value="F:tRNA-dihydrouridine16 synthase activity"/>
    <property type="evidence" value="ECO:0007669"/>
    <property type="project" value="RHEA"/>
</dbReference>
<evidence type="ECO:0000256" key="4">
    <source>
        <dbReference type="ARBA" id="ARBA00022694"/>
    </source>
</evidence>
<dbReference type="PANTHER" id="PTHR11082">
    <property type="entry name" value="TRNA-DIHYDROURIDINE SYNTHASE"/>
    <property type="match status" value="1"/>
</dbReference>
<accession>G0R6F7</accession>
<evidence type="ECO:0000256" key="1">
    <source>
        <dbReference type="ARBA" id="ARBA00001917"/>
    </source>
</evidence>
<evidence type="ECO:0000256" key="8">
    <source>
        <dbReference type="ARBA" id="ARBA00038313"/>
    </source>
</evidence>
<dbReference type="Gene3D" id="3.20.20.70">
    <property type="entry name" value="Aldolase class I"/>
    <property type="match status" value="1"/>
</dbReference>
<dbReference type="InterPro" id="IPR018517">
    <property type="entry name" value="tRNA_hU_synthase_CS"/>
</dbReference>
<evidence type="ECO:0000256" key="7">
    <source>
        <dbReference type="ARBA" id="ARBA00023027"/>
    </source>
</evidence>
<dbReference type="SUPFAM" id="SSF51395">
    <property type="entry name" value="FMN-linked oxidoreductases"/>
    <property type="match status" value="1"/>
</dbReference>
<evidence type="ECO:0000256" key="6">
    <source>
        <dbReference type="ARBA" id="ARBA00023002"/>
    </source>
</evidence>
<dbReference type="CDD" id="cd02801">
    <property type="entry name" value="DUS_like_FMN"/>
    <property type="match status" value="1"/>
</dbReference>
<keyword evidence="2" id="KW-0285">Flavoprotein</keyword>
<dbReference type="eggNOG" id="KOG2335">
    <property type="taxonomic scope" value="Eukaryota"/>
</dbReference>
<dbReference type="Proteomes" id="UP000008983">
    <property type="component" value="Unassembled WGS sequence"/>
</dbReference>
<keyword evidence="4" id="KW-0819">tRNA processing</keyword>
<dbReference type="EMBL" id="GL984396">
    <property type="protein sequence ID" value="EGR26961.1"/>
    <property type="molecule type" value="Genomic_DNA"/>
</dbReference>
<sequence>MDSNTKSKLHGYQFYKSIGEPQYICAPMVDQSELAFRMLCRKYGTTLAYTPMISSKVVYDQGEKSLKNFFSTCPEDRPLIAQFCGNDPEVLLEACKYIQKDCDAVDINFGCPQGIAKKGHYGSFLLQEPDLIESMVKKLHEELDIPVTCKIRIIRSREKTLELAKRIENAGCSILTVHGRTKEQNKDLVGMCDWDIIKEIKDTLTIPVFANGGIYTFQDVQRCMEYTGVDGVMSAEALLENPALFSGKIYDFDDLAVEYLDFAEKYDAPFYFVKSHLFKILHKGLAQNIDLRSQLGIIKTNEEFKEICKKLKERRKEETPENKLGWYVRFWDKFLQNEINNENIQY</sequence>
<evidence type="ECO:0000256" key="9">
    <source>
        <dbReference type="ARBA" id="ARBA00038890"/>
    </source>
</evidence>
<dbReference type="GeneID" id="14903007"/>
<evidence type="ECO:0000313" key="15">
    <source>
        <dbReference type="EMBL" id="EGR26961.1"/>
    </source>
</evidence>
<evidence type="ECO:0000256" key="2">
    <source>
        <dbReference type="ARBA" id="ARBA00022630"/>
    </source>
</evidence>
<comment type="similarity">
    <text evidence="8">Belongs to the Dus family. Dus1 subfamily.</text>
</comment>
<reference evidence="15 16" key="1">
    <citation type="submission" date="2011-07" db="EMBL/GenBank/DDBJ databases">
        <authorList>
            <person name="Coyne R."/>
            <person name="Brami D."/>
            <person name="Johnson J."/>
            <person name="Hostetler J."/>
            <person name="Hannick L."/>
            <person name="Clark T."/>
            <person name="Cassidy-Hanley D."/>
            <person name="Inman J."/>
        </authorList>
    </citation>
    <scope>NUCLEOTIDE SEQUENCE [LARGE SCALE GENOMIC DNA]</scope>
    <source>
        <strain evidence="15 16">G5</strain>
    </source>
</reference>
<comment type="catalytic activity">
    <reaction evidence="10">
        <text>5,6-dihydrouridine(17) in tRNA + NAD(+) = uridine(17) in tRNA + NADH + H(+)</text>
        <dbReference type="Rhea" id="RHEA:53372"/>
        <dbReference type="Rhea" id="RHEA-COMP:13541"/>
        <dbReference type="Rhea" id="RHEA-COMP:13542"/>
        <dbReference type="ChEBI" id="CHEBI:15378"/>
        <dbReference type="ChEBI" id="CHEBI:57540"/>
        <dbReference type="ChEBI" id="CHEBI:57945"/>
        <dbReference type="ChEBI" id="CHEBI:65315"/>
        <dbReference type="ChEBI" id="CHEBI:74443"/>
        <dbReference type="EC" id="1.3.1.88"/>
    </reaction>
    <physiologicalReaction direction="right-to-left" evidence="10">
        <dbReference type="Rhea" id="RHEA:53374"/>
    </physiologicalReaction>
</comment>
<dbReference type="InterPro" id="IPR013785">
    <property type="entry name" value="Aldolase_TIM"/>
</dbReference>
<keyword evidence="15" id="KW-0413">Isomerase</keyword>
<evidence type="ECO:0000313" key="16">
    <source>
        <dbReference type="Proteomes" id="UP000008983"/>
    </source>
</evidence>
<dbReference type="RefSeq" id="XP_004023845.1">
    <property type="nucleotide sequence ID" value="XM_004023796.1"/>
</dbReference>
<dbReference type="InParanoid" id="G0R6F7"/>
<evidence type="ECO:0000256" key="10">
    <source>
        <dbReference type="ARBA" id="ARBA00047287"/>
    </source>
</evidence>
<evidence type="ECO:0000256" key="13">
    <source>
        <dbReference type="ARBA" id="ARBA00049467"/>
    </source>
</evidence>
<dbReference type="GO" id="GO:0050660">
    <property type="term" value="F:flavin adenine dinucleotide binding"/>
    <property type="evidence" value="ECO:0007669"/>
    <property type="project" value="InterPro"/>
</dbReference>
<dbReference type="Pfam" id="PF01207">
    <property type="entry name" value="Dus"/>
    <property type="match status" value="1"/>
</dbReference>
<dbReference type="EC" id="1.3.1.88" evidence="9"/>
<evidence type="ECO:0000256" key="5">
    <source>
        <dbReference type="ARBA" id="ARBA00022857"/>
    </source>
</evidence>
<dbReference type="FunCoup" id="G0R6F7">
    <property type="interactions" value="431"/>
</dbReference>
<comment type="cofactor">
    <cofactor evidence="1">
        <name>FMN</name>
        <dbReference type="ChEBI" id="CHEBI:58210"/>
    </cofactor>
</comment>
<protein>
    <recommendedName>
        <fullName evidence="9">tRNA-dihydrouridine(16/17) synthase [NAD(P)(+)]</fullName>
        <ecNumber evidence="9">1.3.1.88</ecNumber>
    </recommendedName>
</protein>